<name>A0A4U1IVZ1_9BACT</name>
<evidence type="ECO:0000313" key="3">
    <source>
        <dbReference type="Proteomes" id="UP000309215"/>
    </source>
</evidence>
<protein>
    <submittedName>
        <fullName evidence="2">Uncharacterized protein</fullName>
    </submittedName>
</protein>
<sequence length="257" mass="28590">MEEQILPQEAQPGAHGELEQFVDGPDEGDVWRLVDDDYYRVAEAEPDEDPEDVDPVKSALLWQYSIAKLSRQTVGVTPEQFAAIRRRTAARRAEMARAERMKARNDAARTARPETTTSARPRTPKARRPSTRVNAAMASPEPPRPEPEPDVVALGQPTDRPHNTSALSAGRERSEPTTSPRKPSRDANTLPVVRGSFVVSLHRSTPKEGNYEVTACIKPVDQPTRELATRGFRLSDDVLDVVSELLVELVHEDDDRS</sequence>
<feature type="region of interest" description="Disordered" evidence="1">
    <location>
        <begin position="93"/>
        <end position="190"/>
    </location>
</feature>
<keyword evidence="3" id="KW-1185">Reference proteome</keyword>
<dbReference type="AlphaFoldDB" id="A0A4U1IVZ1"/>
<dbReference type="EMBL" id="SSMQ01000065">
    <property type="protein sequence ID" value="TKC98643.1"/>
    <property type="molecule type" value="Genomic_DNA"/>
</dbReference>
<dbReference type="RefSeq" id="WP_136934472.1">
    <property type="nucleotide sequence ID" value="NZ_SSMQ01000065.1"/>
</dbReference>
<proteinExistence type="predicted"/>
<evidence type="ECO:0000313" key="2">
    <source>
        <dbReference type="EMBL" id="TKC98643.1"/>
    </source>
</evidence>
<comment type="caution">
    <text evidence="2">The sequence shown here is derived from an EMBL/GenBank/DDBJ whole genome shotgun (WGS) entry which is preliminary data.</text>
</comment>
<organism evidence="2 3">
    <name type="scientific">Polyangium fumosum</name>
    <dbReference type="NCBI Taxonomy" id="889272"/>
    <lineage>
        <taxon>Bacteria</taxon>
        <taxon>Pseudomonadati</taxon>
        <taxon>Myxococcota</taxon>
        <taxon>Polyangia</taxon>
        <taxon>Polyangiales</taxon>
        <taxon>Polyangiaceae</taxon>
        <taxon>Polyangium</taxon>
    </lineage>
</organism>
<feature type="region of interest" description="Disordered" evidence="1">
    <location>
        <begin position="1"/>
        <end position="27"/>
    </location>
</feature>
<dbReference type="Proteomes" id="UP000309215">
    <property type="component" value="Unassembled WGS sequence"/>
</dbReference>
<feature type="compositionally biased region" description="Basic and acidic residues" evidence="1">
    <location>
        <begin position="93"/>
        <end position="112"/>
    </location>
</feature>
<reference evidence="2 3" key="1">
    <citation type="submission" date="2019-04" db="EMBL/GenBank/DDBJ databases">
        <authorList>
            <person name="Li Y."/>
            <person name="Wang J."/>
        </authorList>
    </citation>
    <scope>NUCLEOTIDE SEQUENCE [LARGE SCALE GENOMIC DNA]</scope>
    <source>
        <strain evidence="2 3">DSM 14668</strain>
    </source>
</reference>
<accession>A0A4U1IVZ1</accession>
<evidence type="ECO:0000256" key="1">
    <source>
        <dbReference type="SAM" id="MobiDB-lite"/>
    </source>
</evidence>
<gene>
    <name evidence="2" type="ORF">E8A74_40450</name>
</gene>